<evidence type="ECO:0000259" key="7">
    <source>
        <dbReference type="Pfam" id="PF00892"/>
    </source>
</evidence>
<gene>
    <name evidence="8" type="ordered locus">GNIT_2653</name>
</gene>
<evidence type="ECO:0000256" key="1">
    <source>
        <dbReference type="ARBA" id="ARBA00004141"/>
    </source>
</evidence>
<evidence type="ECO:0000256" key="3">
    <source>
        <dbReference type="ARBA" id="ARBA00022692"/>
    </source>
</evidence>
<dbReference type="InterPro" id="IPR050638">
    <property type="entry name" value="AA-Vitamin_Transporters"/>
</dbReference>
<name>G4QM98_GLANF</name>
<keyword evidence="4 6" id="KW-1133">Transmembrane helix</keyword>
<dbReference type="Proteomes" id="UP000009282">
    <property type="component" value="Chromosome"/>
</dbReference>
<feature type="domain" description="EamA" evidence="7">
    <location>
        <begin position="150"/>
        <end position="284"/>
    </location>
</feature>
<keyword evidence="5 6" id="KW-0472">Membrane</keyword>
<dbReference type="EMBL" id="CP003060">
    <property type="protein sequence ID" value="AEP30750.1"/>
    <property type="molecule type" value="Genomic_DNA"/>
</dbReference>
<feature type="transmembrane region" description="Helical" evidence="6">
    <location>
        <begin position="118"/>
        <end position="136"/>
    </location>
</feature>
<dbReference type="GO" id="GO:0016020">
    <property type="term" value="C:membrane"/>
    <property type="evidence" value="ECO:0007669"/>
    <property type="project" value="UniProtKB-SubCell"/>
</dbReference>
<dbReference type="eggNOG" id="COG0697">
    <property type="taxonomic scope" value="Bacteria"/>
</dbReference>
<feature type="transmembrane region" description="Helical" evidence="6">
    <location>
        <begin position="148"/>
        <end position="168"/>
    </location>
</feature>
<dbReference type="InterPro" id="IPR037185">
    <property type="entry name" value="EmrE-like"/>
</dbReference>
<dbReference type="RefSeq" id="WP_014109623.1">
    <property type="nucleotide sequence ID" value="NC_016041.1"/>
</dbReference>
<accession>G4QM98</accession>
<protein>
    <submittedName>
        <fullName evidence="8">Membrane protein</fullName>
    </submittedName>
</protein>
<sequence>MSNPLLFLATVMIWGSTWIAINYQINVVDPAVSVAFRFSIAAAILGFWCWFRKLPLRMPLETHKKLILVGILFYTLDYSFLYAAQHHIISALLALLSSSVIYINVVLRRVLLGKPMRLEVVIGATFGLIGIAMIFIPEFEAMSVNEGLTVGLLFAAASFLSAGVGNVVSEKILDVGTPVIQMNFWAMSYSLIFTFGFAFISGASFTLPTVASYYYALLYLALFGSVLAFGAYMKLLQQIGSDKAAYVVLVYPIIALAISTLFEGYQWTILSAIGVIVVLFGNAVAMGKIALFMRKNAVLNT</sequence>
<dbReference type="InterPro" id="IPR000620">
    <property type="entry name" value="EamA_dom"/>
</dbReference>
<organism evidence="8 9">
    <name type="scientific">Glaciecola nitratireducens (strain JCM 12485 / KCTC 12276 / FR1064)</name>
    <dbReference type="NCBI Taxonomy" id="1085623"/>
    <lineage>
        <taxon>Bacteria</taxon>
        <taxon>Pseudomonadati</taxon>
        <taxon>Pseudomonadota</taxon>
        <taxon>Gammaproteobacteria</taxon>
        <taxon>Alteromonadales</taxon>
        <taxon>Alteromonadaceae</taxon>
        <taxon>Brumicola</taxon>
    </lineage>
</organism>
<comment type="similarity">
    <text evidence="2">Belongs to the EamA transporter family.</text>
</comment>
<dbReference type="KEGG" id="gni:GNIT_2653"/>
<reference evidence="8 9" key="1">
    <citation type="journal article" date="2011" name="J. Bacteriol.">
        <title>Complete genome sequence of seawater bacterium Glaciecola nitratireducens FR1064T.</title>
        <authorList>
            <person name="Bian F."/>
            <person name="Qin Q.L."/>
            <person name="Xie B.B."/>
            <person name="Shu Y.L."/>
            <person name="Zhang X.Y."/>
            <person name="Yu Y."/>
            <person name="Chen B."/>
            <person name="Chen X.L."/>
            <person name="Zhou B.C."/>
            <person name="Zhang Y.Z."/>
        </authorList>
    </citation>
    <scope>NUCLEOTIDE SEQUENCE [LARGE SCALE GENOMIC DNA]</scope>
    <source>
        <strain evidence="9">JCM 12485 / KCTC 12276 / FR1064</strain>
    </source>
</reference>
<dbReference type="AlphaFoldDB" id="G4QM98"/>
<feature type="transmembrane region" description="Helical" evidence="6">
    <location>
        <begin position="268"/>
        <end position="291"/>
    </location>
</feature>
<feature type="transmembrane region" description="Helical" evidence="6">
    <location>
        <begin position="5"/>
        <end position="25"/>
    </location>
</feature>
<dbReference type="STRING" id="1085623.GNIT_2653"/>
<evidence type="ECO:0000256" key="6">
    <source>
        <dbReference type="SAM" id="Phobius"/>
    </source>
</evidence>
<feature type="transmembrane region" description="Helical" evidence="6">
    <location>
        <begin position="88"/>
        <end position="106"/>
    </location>
</feature>
<evidence type="ECO:0000256" key="5">
    <source>
        <dbReference type="ARBA" id="ARBA00023136"/>
    </source>
</evidence>
<comment type="subcellular location">
    <subcellularLocation>
        <location evidence="1">Membrane</location>
        <topology evidence="1">Multi-pass membrane protein</topology>
    </subcellularLocation>
</comment>
<proteinExistence type="inferred from homology"/>
<evidence type="ECO:0000256" key="4">
    <source>
        <dbReference type="ARBA" id="ARBA00022989"/>
    </source>
</evidence>
<keyword evidence="3 6" id="KW-0812">Transmembrane</keyword>
<feature type="transmembrane region" description="Helical" evidence="6">
    <location>
        <begin position="31"/>
        <end position="51"/>
    </location>
</feature>
<keyword evidence="9" id="KW-1185">Reference proteome</keyword>
<dbReference type="Pfam" id="PF00892">
    <property type="entry name" value="EamA"/>
    <property type="match status" value="2"/>
</dbReference>
<dbReference type="OrthoDB" id="2352272at2"/>
<evidence type="ECO:0000313" key="8">
    <source>
        <dbReference type="EMBL" id="AEP30750.1"/>
    </source>
</evidence>
<feature type="transmembrane region" description="Helical" evidence="6">
    <location>
        <begin position="189"/>
        <end position="207"/>
    </location>
</feature>
<evidence type="ECO:0000256" key="2">
    <source>
        <dbReference type="ARBA" id="ARBA00007362"/>
    </source>
</evidence>
<dbReference type="SUPFAM" id="SSF103481">
    <property type="entry name" value="Multidrug resistance efflux transporter EmrE"/>
    <property type="match status" value="2"/>
</dbReference>
<feature type="transmembrane region" description="Helical" evidence="6">
    <location>
        <begin position="213"/>
        <end position="232"/>
    </location>
</feature>
<dbReference type="PANTHER" id="PTHR32322">
    <property type="entry name" value="INNER MEMBRANE TRANSPORTER"/>
    <property type="match status" value="1"/>
</dbReference>
<feature type="transmembrane region" description="Helical" evidence="6">
    <location>
        <begin position="244"/>
        <end position="262"/>
    </location>
</feature>
<dbReference type="HOGENOM" id="CLU_033863_5_3_6"/>
<feature type="transmembrane region" description="Helical" evidence="6">
    <location>
        <begin position="63"/>
        <end position="82"/>
    </location>
</feature>
<evidence type="ECO:0000313" key="9">
    <source>
        <dbReference type="Proteomes" id="UP000009282"/>
    </source>
</evidence>
<dbReference type="PANTHER" id="PTHR32322:SF2">
    <property type="entry name" value="EAMA DOMAIN-CONTAINING PROTEIN"/>
    <property type="match status" value="1"/>
</dbReference>
<feature type="domain" description="EamA" evidence="7">
    <location>
        <begin position="5"/>
        <end position="135"/>
    </location>
</feature>